<accession>G6EFD8</accession>
<evidence type="ECO:0000313" key="2">
    <source>
        <dbReference type="EMBL" id="EHJ59983.1"/>
    </source>
</evidence>
<gene>
    <name evidence="2" type="ORF">NSU_3059</name>
</gene>
<dbReference type="PATRIC" id="fig|1088721.3.peg.3017"/>
<keyword evidence="3" id="KW-1185">Reference proteome</keyword>
<protein>
    <submittedName>
        <fullName evidence="2">Uncharacterized protein</fullName>
    </submittedName>
</protein>
<dbReference type="EMBL" id="AGFM01000048">
    <property type="protein sequence ID" value="EHJ59983.1"/>
    <property type="molecule type" value="Genomic_DNA"/>
</dbReference>
<keyword evidence="1" id="KW-0472">Membrane</keyword>
<evidence type="ECO:0000313" key="3">
    <source>
        <dbReference type="Proteomes" id="UP000004030"/>
    </source>
</evidence>
<comment type="caution">
    <text evidence="2">The sequence shown here is derived from an EMBL/GenBank/DDBJ whole genome shotgun (WGS) entry which is preliminary data.</text>
</comment>
<dbReference type="Proteomes" id="UP000004030">
    <property type="component" value="Unassembled WGS sequence"/>
</dbReference>
<feature type="transmembrane region" description="Helical" evidence="1">
    <location>
        <begin position="20"/>
        <end position="36"/>
    </location>
</feature>
<proteinExistence type="predicted"/>
<organism evidence="2 3">
    <name type="scientific">Novosphingobium pentaromativorans US6-1</name>
    <dbReference type="NCBI Taxonomy" id="1088721"/>
    <lineage>
        <taxon>Bacteria</taxon>
        <taxon>Pseudomonadati</taxon>
        <taxon>Pseudomonadota</taxon>
        <taxon>Alphaproteobacteria</taxon>
        <taxon>Sphingomonadales</taxon>
        <taxon>Sphingomonadaceae</taxon>
        <taxon>Novosphingobium</taxon>
    </lineage>
</organism>
<sequence>MRATAARSISRRLGFGRRFSLYLALLSTGSWLVAAAI</sequence>
<keyword evidence="1" id="KW-0812">Transmembrane</keyword>
<reference evidence="2 3" key="1">
    <citation type="journal article" date="2012" name="J. Bacteriol.">
        <title>Genome sequence of benzo(a)pyrene-degrading bacterium Novosphingobium pentaromativorans US6-1.</title>
        <authorList>
            <person name="Luo Y.R."/>
            <person name="Kang S.G."/>
            <person name="Kim S.J."/>
            <person name="Kim M.R."/>
            <person name="Li N."/>
            <person name="Lee J.H."/>
            <person name="Kwon K.K."/>
        </authorList>
    </citation>
    <scope>NUCLEOTIDE SEQUENCE [LARGE SCALE GENOMIC DNA]</scope>
    <source>
        <strain evidence="2 3">US6-1</strain>
    </source>
</reference>
<name>G6EFD8_9SPHN</name>
<evidence type="ECO:0000256" key="1">
    <source>
        <dbReference type="SAM" id="Phobius"/>
    </source>
</evidence>
<keyword evidence="1" id="KW-1133">Transmembrane helix</keyword>
<dbReference type="AlphaFoldDB" id="G6EFD8"/>